<gene>
    <name evidence="2" type="ORF">CVT26_002407</name>
</gene>
<dbReference type="InParanoid" id="A0A409YNB1"/>
<reference evidence="2 3" key="1">
    <citation type="journal article" date="2018" name="Evol. Lett.">
        <title>Horizontal gene cluster transfer increased hallucinogenic mushroom diversity.</title>
        <authorList>
            <person name="Reynolds H.T."/>
            <person name="Vijayakumar V."/>
            <person name="Gluck-Thaler E."/>
            <person name="Korotkin H.B."/>
            <person name="Matheny P.B."/>
            <person name="Slot J.C."/>
        </authorList>
    </citation>
    <scope>NUCLEOTIDE SEQUENCE [LARGE SCALE GENOMIC DNA]</scope>
    <source>
        <strain evidence="2 3">SRW20</strain>
    </source>
</reference>
<dbReference type="AlphaFoldDB" id="A0A409YNB1"/>
<evidence type="ECO:0000313" key="2">
    <source>
        <dbReference type="EMBL" id="PPR04496.1"/>
    </source>
</evidence>
<organism evidence="2 3">
    <name type="scientific">Gymnopilus dilepis</name>
    <dbReference type="NCBI Taxonomy" id="231916"/>
    <lineage>
        <taxon>Eukaryota</taxon>
        <taxon>Fungi</taxon>
        <taxon>Dikarya</taxon>
        <taxon>Basidiomycota</taxon>
        <taxon>Agaricomycotina</taxon>
        <taxon>Agaricomycetes</taxon>
        <taxon>Agaricomycetidae</taxon>
        <taxon>Agaricales</taxon>
        <taxon>Agaricineae</taxon>
        <taxon>Hymenogastraceae</taxon>
        <taxon>Gymnopilus</taxon>
    </lineage>
</organism>
<sequence>MDQAKRALNEAQKAVEDLAKRRRNLLGEINRIHDPIMRRLPPEVVSCIFEHYMRQVAIDNPHYNNAPTWAQIKALLILGAVSNYWREVVWTTPQFWTSILFRLNSPNLRYWHVDFVAGWLDRSGHLPLCIRVYCDDELPETTTDAVDQIITAINRHSGRWQILDLRLPSNTISLFCGDLQSRPILRSLRLGPIEDYSLSDDDNTFDMVNVVPSPSEVFICNLRSRLVSIEWSSITWVEMEHLQIDECFELLKQSPLIRHCGFSEMKPQIEFAFSMPAEVITHGRVQEFAIDDPTSSHLFGVFFDQVAFPSLKKLVIGANEAGLPAQTLSSHLRRSSSHLEELIIVSTCCPTEDLIYLLREIPSLLRLQTAYSRFLGPEDYNPDEFFQLLSKTALRQDVDADDHEERDIFLPHLRSLHYDTTWPFSWELLSLVFGPTSEIRNPLRRPLDTFHLNIEMAYETPITLLDRESVLRLLFFVKAGLDFKLQPHWRLWPSNDIFEHSMHLHGLT</sequence>
<accession>A0A409YNB1</accession>
<dbReference type="EMBL" id="NHYE01000619">
    <property type="protein sequence ID" value="PPR04496.1"/>
    <property type="molecule type" value="Genomic_DNA"/>
</dbReference>
<feature type="coiled-coil region" evidence="1">
    <location>
        <begin position="1"/>
        <end position="28"/>
    </location>
</feature>
<dbReference type="OrthoDB" id="2269034at2759"/>
<name>A0A409YNB1_9AGAR</name>
<proteinExistence type="predicted"/>
<comment type="caution">
    <text evidence="2">The sequence shown here is derived from an EMBL/GenBank/DDBJ whole genome shotgun (WGS) entry which is preliminary data.</text>
</comment>
<protein>
    <submittedName>
        <fullName evidence="2">Uncharacterized protein</fullName>
    </submittedName>
</protein>
<keyword evidence="3" id="KW-1185">Reference proteome</keyword>
<evidence type="ECO:0000313" key="3">
    <source>
        <dbReference type="Proteomes" id="UP000284706"/>
    </source>
</evidence>
<evidence type="ECO:0000256" key="1">
    <source>
        <dbReference type="SAM" id="Coils"/>
    </source>
</evidence>
<dbReference type="Proteomes" id="UP000284706">
    <property type="component" value="Unassembled WGS sequence"/>
</dbReference>
<keyword evidence="1" id="KW-0175">Coiled coil</keyword>